<dbReference type="RefSeq" id="WP_057833636.1">
    <property type="nucleotide sequence ID" value="NZ_LLXZ01000006.1"/>
</dbReference>
<protein>
    <submittedName>
        <fullName evidence="2">Uncharacterized protein</fullName>
    </submittedName>
</protein>
<sequence>MSGTGMKWQRLDKRKPTQFANTRFPRDDLGKAAKAAWIAWKASLTPKQKRQLFRGGHPSAPQH</sequence>
<proteinExistence type="predicted"/>
<gene>
    <name evidence="2" type="ORF">CQ12_40350</name>
</gene>
<dbReference type="STRING" id="280332.CQ12_40350"/>
<dbReference type="AlphaFoldDB" id="A0A0R3M4Q9"/>
<comment type="caution">
    <text evidence="2">The sequence shown here is derived from an EMBL/GenBank/DDBJ whole genome shotgun (WGS) entry which is preliminary data.</text>
</comment>
<keyword evidence="3" id="KW-1185">Reference proteome</keyword>
<dbReference type="EMBL" id="LLXZ01000006">
    <property type="protein sequence ID" value="KRR15033.1"/>
    <property type="molecule type" value="Genomic_DNA"/>
</dbReference>
<feature type="region of interest" description="Disordered" evidence="1">
    <location>
        <begin position="1"/>
        <end position="26"/>
    </location>
</feature>
<accession>A0A0R3M4Q9</accession>
<name>A0A0R3M4Q9_9BRAD</name>
<organism evidence="2 3">
    <name type="scientific">Bradyrhizobium jicamae</name>
    <dbReference type="NCBI Taxonomy" id="280332"/>
    <lineage>
        <taxon>Bacteria</taxon>
        <taxon>Pseudomonadati</taxon>
        <taxon>Pseudomonadota</taxon>
        <taxon>Alphaproteobacteria</taxon>
        <taxon>Hyphomicrobiales</taxon>
        <taxon>Nitrobacteraceae</taxon>
        <taxon>Bradyrhizobium</taxon>
    </lineage>
</organism>
<evidence type="ECO:0000256" key="1">
    <source>
        <dbReference type="SAM" id="MobiDB-lite"/>
    </source>
</evidence>
<evidence type="ECO:0000313" key="3">
    <source>
        <dbReference type="Proteomes" id="UP000050863"/>
    </source>
</evidence>
<evidence type="ECO:0000313" key="2">
    <source>
        <dbReference type="EMBL" id="KRR15033.1"/>
    </source>
</evidence>
<reference evidence="2 3" key="1">
    <citation type="submission" date="2014-03" db="EMBL/GenBank/DDBJ databases">
        <title>Bradyrhizobium valentinum sp. nov., isolated from effective nodules of Lupinus mariae-josephae, a lupine endemic of basic-lime soils in Eastern Spain.</title>
        <authorList>
            <person name="Duran D."/>
            <person name="Rey L."/>
            <person name="Navarro A."/>
            <person name="Busquets A."/>
            <person name="Imperial J."/>
            <person name="Ruiz-Argueso T."/>
        </authorList>
    </citation>
    <scope>NUCLEOTIDE SEQUENCE [LARGE SCALE GENOMIC DNA]</scope>
    <source>
        <strain evidence="2 3">PAC68</strain>
    </source>
</reference>
<dbReference type="Proteomes" id="UP000050863">
    <property type="component" value="Unassembled WGS sequence"/>
</dbReference>